<keyword evidence="5 7" id="KW-1133">Transmembrane helix</keyword>
<sequence>MECASFGQQRGRSVKYSGIMRIGFKLLVNDKAKFSALLIGITFAVFLMAQMTAMFAGILNRAYSTVTNIGATMWIMDPAVNTPTTSFPLPDYLLDAVISMDGVSYAVPLFIGGAQVKLADGTYQSVNVVGLDDASLFGRPQMEQGNILDIYADDAFLVVDDSEFSKLENPKIGTTFEINDHRGVIVGTARVAANGLNGVPTLYTTYNRAIQYIPGTRFTISYILVQAKNDAAIAGIKRQVENLGYLALTKNEFNERIADYYTYKTGIGTNILLMTIISFIVGLSISGQTFYTFILENLDKFGALKAIGAKGRELVYMILFMATFTALTGYGLGIGLVTLVISIAKSLLPNYAAITTFWNLALAFGMVVLIAGISSYIGVRKVLKIEPFDIFRG</sequence>
<evidence type="ECO:0000259" key="9">
    <source>
        <dbReference type="Pfam" id="PF12704"/>
    </source>
</evidence>
<evidence type="ECO:0000313" key="10">
    <source>
        <dbReference type="EMBL" id="VVD32025.1"/>
    </source>
</evidence>
<dbReference type="Pfam" id="PF12704">
    <property type="entry name" value="MacB_PCD"/>
    <property type="match status" value="1"/>
</dbReference>
<evidence type="ECO:0000256" key="7">
    <source>
        <dbReference type="SAM" id="Phobius"/>
    </source>
</evidence>
<feature type="transmembrane region" description="Helical" evidence="7">
    <location>
        <begin position="356"/>
        <end position="379"/>
    </location>
</feature>
<evidence type="ECO:0000256" key="1">
    <source>
        <dbReference type="ARBA" id="ARBA00004651"/>
    </source>
</evidence>
<dbReference type="PANTHER" id="PTHR43738">
    <property type="entry name" value="ABC TRANSPORTER, MEMBRANE PROTEIN"/>
    <property type="match status" value="1"/>
</dbReference>
<dbReference type="Proteomes" id="UP000325811">
    <property type="component" value="Chromosome II"/>
</dbReference>
<organism evidence="10 11">
    <name type="scientific">Paraburkholderia dioscoreae</name>
    <dbReference type="NCBI Taxonomy" id="2604047"/>
    <lineage>
        <taxon>Bacteria</taxon>
        <taxon>Pseudomonadati</taxon>
        <taxon>Pseudomonadota</taxon>
        <taxon>Betaproteobacteria</taxon>
        <taxon>Burkholderiales</taxon>
        <taxon>Burkholderiaceae</taxon>
        <taxon>Paraburkholderia</taxon>
    </lineage>
</organism>
<evidence type="ECO:0000256" key="4">
    <source>
        <dbReference type="ARBA" id="ARBA00022692"/>
    </source>
</evidence>
<name>A0A5Q4YVK2_9BURK</name>
<feature type="transmembrane region" description="Helical" evidence="7">
    <location>
        <begin position="314"/>
        <end position="344"/>
    </location>
</feature>
<evidence type="ECO:0000256" key="2">
    <source>
        <dbReference type="ARBA" id="ARBA00022448"/>
    </source>
</evidence>
<evidence type="ECO:0000259" key="8">
    <source>
        <dbReference type="Pfam" id="PF02687"/>
    </source>
</evidence>
<keyword evidence="3" id="KW-1003">Cell membrane</keyword>
<feature type="transmembrane region" description="Helical" evidence="7">
    <location>
        <begin position="34"/>
        <end position="59"/>
    </location>
</feature>
<keyword evidence="11" id="KW-1185">Reference proteome</keyword>
<evidence type="ECO:0000256" key="3">
    <source>
        <dbReference type="ARBA" id="ARBA00022475"/>
    </source>
</evidence>
<dbReference type="InterPro" id="IPR051125">
    <property type="entry name" value="ABC-4/HrtB_transporter"/>
</dbReference>
<reference evidence="10 11" key="1">
    <citation type="submission" date="2019-08" db="EMBL/GenBank/DDBJ databases">
        <authorList>
            <person name="Herpell B J."/>
        </authorList>
    </citation>
    <scope>NUCLEOTIDE SEQUENCE [LARGE SCALE GENOMIC DNA]</scope>
    <source>
        <strain evidence="11">Msb3</strain>
    </source>
</reference>
<dbReference type="KEGG" id="pdio:PDMSB3_0727.1"/>
<dbReference type="PANTHER" id="PTHR43738:SF1">
    <property type="entry name" value="HEMIN TRANSPORT SYSTEM PERMEASE PROTEIN HRTB-RELATED"/>
    <property type="match status" value="1"/>
</dbReference>
<feature type="domain" description="ABC3 transporter permease C-terminal" evidence="8">
    <location>
        <begin position="274"/>
        <end position="387"/>
    </location>
</feature>
<evidence type="ECO:0000256" key="6">
    <source>
        <dbReference type="ARBA" id="ARBA00023136"/>
    </source>
</evidence>
<proteinExistence type="predicted"/>
<evidence type="ECO:0000313" key="11">
    <source>
        <dbReference type="Proteomes" id="UP000325811"/>
    </source>
</evidence>
<dbReference type="GO" id="GO:0005886">
    <property type="term" value="C:plasma membrane"/>
    <property type="evidence" value="ECO:0007669"/>
    <property type="project" value="UniProtKB-SubCell"/>
</dbReference>
<comment type="subcellular location">
    <subcellularLocation>
        <location evidence="1">Cell membrane</location>
        <topology evidence="1">Multi-pass membrane protein</topology>
    </subcellularLocation>
</comment>
<dbReference type="InterPro" id="IPR003838">
    <property type="entry name" value="ABC3_permease_C"/>
</dbReference>
<evidence type="ECO:0000256" key="5">
    <source>
        <dbReference type="ARBA" id="ARBA00022989"/>
    </source>
</evidence>
<gene>
    <name evidence="10" type="ORF">PDMSB3_0727</name>
</gene>
<protein>
    <submittedName>
        <fullName evidence="10">ABC-type transport system involved in lysophospholipase L1 biosynthesis, permease component</fullName>
    </submittedName>
</protein>
<keyword evidence="2" id="KW-0813">Transport</keyword>
<accession>A0A5Q4YVK2</accession>
<dbReference type="InterPro" id="IPR025857">
    <property type="entry name" value="MacB_PCD"/>
</dbReference>
<feature type="domain" description="MacB-like periplasmic core" evidence="9">
    <location>
        <begin position="38"/>
        <end position="242"/>
    </location>
</feature>
<keyword evidence="4 7" id="KW-0812">Transmembrane</keyword>
<dbReference type="AlphaFoldDB" id="A0A5Q4YVK2"/>
<feature type="transmembrane region" description="Helical" evidence="7">
    <location>
        <begin position="271"/>
        <end position="294"/>
    </location>
</feature>
<dbReference type="Pfam" id="PF02687">
    <property type="entry name" value="FtsX"/>
    <property type="match status" value="1"/>
</dbReference>
<dbReference type="EMBL" id="LR699554">
    <property type="protein sequence ID" value="VVD32025.1"/>
    <property type="molecule type" value="Genomic_DNA"/>
</dbReference>
<keyword evidence="6 7" id="KW-0472">Membrane</keyword>